<feature type="compositionally biased region" description="Basic residues" evidence="1">
    <location>
        <begin position="72"/>
        <end position="91"/>
    </location>
</feature>
<feature type="compositionally biased region" description="Basic and acidic residues" evidence="1">
    <location>
        <begin position="447"/>
        <end position="462"/>
    </location>
</feature>
<dbReference type="RefSeq" id="XP_038055388.1">
    <property type="nucleotide sequence ID" value="XM_038199460.1"/>
</dbReference>
<dbReference type="OMA" id="WDEFKCH"/>
<dbReference type="InterPro" id="IPR018488">
    <property type="entry name" value="cNMP-bd_CS"/>
</dbReference>
<keyword evidence="4" id="KW-1185">Reference proteome</keyword>
<dbReference type="SUPFAM" id="SSF51206">
    <property type="entry name" value="cAMP-binding domain-like"/>
    <property type="match status" value="2"/>
</dbReference>
<dbReference type="CDD" id="cd00038">
    <property type="entry name" value="CAP_ED"/>
    <property type="match status" value="1"/>
</dbReference>
<sequence>MSSKDSNNSNIRREHTTVLPGRTHRGRSARPERPPATAEGLWAGEGFTDLCFRLGQLGEGSNFANEDQSPRGTRHRGGGCHSKRISKRKRVGAQTSSPVLLTRDGGTPTTRLQPPFGRYLFREKSPPVRKPSKNLEEVITPLKRFRRAARLLQILQRVSRSIIRLSRDTHRPELSSLGGLQDDLDGAGALKNSGLVFDPAVFKVKKEGQLSTEVKRILTKYPSERTAEEVHLALVALKNAVQAFGEFPIKMQESLAMVGWYESFDAKRIIIRQGHKAESFYLMLSGTSVVTISSPDPVTSEPNVRTVAFLKRGNSFGELALMHHSTRQATVFCKDTVELLSIGREDFTEIFMHRSEGVEPDFIRYLRTIEELKGWPVHRLPHDKPSVCLFTYFRRGVVICKDSNKSDWIYVVKTGTCRVLKKLKAPKRLFKARADLMNMFELTTPDKQHSAKERYAGSRKESSQSTKHTRLPNIRQHAQTTSPAVFSTPLAQEVSTTYTNEVQVHLSLIEDKIDQLHLEPQECASPSGEKAIFIQVQKLTERDTFGLNPLVFGETEGAPSVTLVSEGAECVLVSKRFFLHHLSEDHKKSLRRTLRPYPSEARLQQKLQEQTDWDEFKCHTMQRLIDKYGQKIPLPHFSV</sequence>
<reference evidence="3" key="1">
    <citation type="submission" date="2022-11" db="UniProtKB">
        <authorList>
            <consortium name="EnsemblMetazoa"/>
        </authorList>
    </citation>
    <scope>IDENTIFICATION</scope>
</reference>
<dbReference type="Gene3D" id="2.60.120.10">
    <property type="entry name" value="Jelly Rolls"/>
    <property type="match status" value="2"/>
</dbReference>
<dbReference type="PANTHER" id="PTHR23011">
    <property type="entry name" value="CYCLIC NUCLEOTIDE-BINDING DOMAIN CONTAINING PROTEIN"/>
    <property type="match status" value="1"/>
</dbReference>
<dbReference type="PROSITE" id="PS50042">
    <property type="entry name" value="CNMP_BINDING_3"/>
    <property type="match status" value="1"/>
</dbReference>
<dbReference type="AlphaFoldDB" id="A0A913ZUK7"/>
<dbReference type="SMART" id="SM00100">
    <property type="entry name" value="cNMP"/>
    <property type="match status" value="1"/>
</dbReference>
<dbReference type="Proteomes" id="UP000887568">
    <property type="component" value="Unplaced"/>
</dbReference>
<dbReference type="GeneID" id="119727546"/>
<dbReference type="EnsemblMetazoa" id="XM_038199460.1">
    <property type="protein sequence ID" value="XP_038055388.1"/>
    <property type="gene ID" value="LOC119727546"/>
</dbReference>
<dbReference type="InterPro" id="IPR000595">
    <property type="entry name" value="cNMP-bd_dom"/>
</dbReference>
<dbReference type="InterPro" id="IPR014710">
    <property type="entry name" value="RmlC-like_jellyroll"/>
</dbReference>
<evidence type="ECO:0000313" key="4">
    <source>
        <dbReference type="Proteomes" id="UP000887568"/>
    </source>
</evidence>
<protein>
    <recommendedName>
        <fullName evidence="2">Cyclic nucleotide-binding domain-containing protein</fullName>
    </recommendedName>
</protein>
<feature type="region of interest" description="Disordered" evidence="1">
    <location>
        <begin position="62"/>
        <end position="115"/>
    </location>
</feature>
<dbReference type="PANTHER" id="PTHR23011:SF28">
    <property type="entry name" value="CYCLIC NUCLEOTIDE-BINDING DOMAIN CONTAINING PROTEIN"/>
    <property type="match status" value="1"/>
</dbReference>
<evidence type="ECO:0000256" key="1">
    <source>
        <dbReference type="SAM" id="MobiDB-lite"/>
    </source>
</evidence>
<proteinExistence type="predicted"/>
<evidence type="ECO:0000313" key="3">
    <source>
        <dbReference type="EnsemblMetazoa" id="XP_038055388.1"/>
    </source>
</evidence>
<feature type="compositionally biased region" description="Polar residues" evidence="1">
    <location>
        <begin position="1"/>
        <end position="10"/>
    </location>
</feature>
<feature type="region of interest" description="Disordered" evidence="1">
    <location>
        <begin position="447"/>
        <end position="479"/>
    </location>
</feature>
<dbReference type="Pfam" id="PF00027">
    <property type="entry name" value="cNMP_binding"/>
    <property type="match status" value="1"/>
</dbReference>
<accession>A0A913ZUK7</accession>
<dbReference type="OrthoDB" id="166212at2759"/>
<dbReference type="InterPro" id="IPR018490">
    <property type="entry name" value="cNMP-bd_dom_sf"/>
</dbReference>
<feature type="domain" description="Cyclic nucleotide-binding" evidence="2">
    <location>
        <begin position="264"/>
        <end position="368"/>
    </location>
</feature>
<organism evidence="3 4">
    <name type="scientific">Patiria miniata</name>
    <name type="common">Bat star</name>
    <name type="synonym">Asterina miniata</name>
    <dbReference type="NCBI Taxonomy" id="46514"/>
    <lineage>
        <taxon>Eukaryota</taxon>
        <taxon>Metazoa</taxon>
        <taxon>Echinodermata</taxon>
        <taxon>Eleutherozoa</taxon>
        <taxon>Asterozoa</taxon>
        <taxon>Asteroidea</taxon>
        <taxon>Valvatacea</taxon>
        <taxon>Valvatida</taxon>
        <taxon>Asterinidae</taxon>
        <taxon>Patiria</taxon>
    </lineage>
</organism>
<evidence type="ECO:0000259" key="2">
    <source>
        <dbReference type="PROSITE" id="PS50042"/>
    </source>
</evidence>
<name>A0A913ZUK7_PATMI</name>
<dbReference type="PROSITE" id="PS00889">
    <property type="entry name" value="CNMP_BINDING_2"/>
    <property type="match status" value="1"/>
</dbReference>
<feature type="region of interest" description="Disordered" evidence="1">
    <location>
        <begin position="1"/>
        <end position="41"/>
    </location>
</feature>
<feature type="compositionally biased region" description="Polar residues" evidence="1">
    <location>
        <begin position="62"/>
        <end position="71"/>
    </location>
</feature>